<evidence type="ECO:0000313" key="2">
    <source>
        <dbReference type="EMBL" id="KAF2251263.1"/>
    </source>
</evidence>
<dbReference type="Proteomes" id="UP000800094">
    <property type="component" value="Unassembled WGS sequence"/>
</dbReference>
<reference evidence="2" key="1">
    <citation type="journal article" date="2020" name="Stud. Mycol.">
        <title>101 Dothideomycetes genomes: a test case for predicting lifestyles and emergence of pathogens.</title>
        <authorList>
            <person name="Haridas S."/>
            <person name="Albert R."/>
            <person name="Binder M."/>
            <person name="Bloem J."/>
            <person name="Labutti K."/>
            <person name="Salamov A."/>
            <person name="Andreopoulos B."/>
            <person name="Baker S."/>
            <person name="Barry K."/>
            <person name="Bills G."/>
            <person name="Bluhm B."/>
            <person name="Cannon C."/>
            <person name="Castanera R."/>
            <person name="Culley D."/>
            <person name="Daum C."/>
            <person name="Ezra D."/>
            <person name="Gonzalez J."/>
            <person name="Henrissat B."/>
            <person name="Kuo A."/>
            <person name="Liang C."/>
            <person name="Lipzen A."/>
            <person name="Lutzoni F."/>
            <person name="Magnuson J."/>
            <person name="Mondo S."/>
            <person name="Nolan M."/>
            <person name="Ohm R."/>
            <person name="Pangilinan J."/>
            <person name="Park H.-J."/>
            <person name="Ramirez L."/>
            <person name="Alfaro M."/>
            <person name="Sun H."/>
            <person name="Tritt A."/>
            <person name="Yoshinaga Y."/>
            <person name="Zwiers L.-H."/>
            <person name="Turgeon B."/>
            <person name="Goodwin S."/>
            <person name="Spatafora J."/>
            <person name="Crous P."/>
            <person name="Grigoriev I."/>
        </authorList>
    </citation>
    <scope>NUCLEOTIDE SEQUENCE</scope>
    <source>
        <strain evidence="2">CBS 122368</strain>
    </source>
</reference>
<dbReference type="AlphaFoldDB" id="A0A6A6IP43"/>
<keyword evidence="3" id="KW-1185">Reference proteome</keyword>
<sequence length="375" mass="42197">MASTCSTPAWSNLETDMSGPTCDMCSGIRRTGRPDPSQQRLCRIIILYTKRPSDSYFQGYISRCPLCTLIVHLLWEDLQAVSSWEANGGKLTETIPSCSLSCQLTLDKFSHRTIGVWIKGLVNGEMRDSFLRLAALLKEGRSSLYEHITVPLRTDSGESITAIPNWLTQCRSNHPKCRRHVDEGSSMPTRLIYVGGGEEEDDPVKLIYTNRADRVGNMPYIALSHRWGNSATLERMKLTNGRIALYKKQLPLCDMSKYVQDAVWLTRELGLRYLWVDFLCIIQDSEDDWAAEAAAMCDVYERCTLCIAASFPAAVCDQDRVSLPEGHSAWFPPLSKPVSPLRNPSRKLFRRLLNHSRCSTPAPTIAPIQAFGTMR</sequence>
<evidence type="ECO:0000313" key="3">
    <source>
        <dbReference type="Proteomes" id="UP000800094"/>
    </source>
</evidence>
<accession>A0A6A6IP43</accession>
<dbReference type="RefSeq" id="XP_033686267.1">
    <property type="nucleotide sequence ID" value="XM_033821493.1"/>
</dbReference>
<proteinExistence type="predicted"/>
<dbReference type="Pfam" id="PF06985">
    <property type="entry name" value="HET"/>
    <property type="match status" value="1"/>
</dbReference>
<dbReference type="OrthoDB" id="4161196at2759"/>
<dbReference type="InterPro" id="IPR010730">
    <property type="entry name" value="HET"/>
</dbReference>
<dbReference type="EMBL" id="ML987193">
    <property type="protein sequence ID" value="KAF2251263.1"/>
    <property type="molecule type" value="Genomic_DNA"/>
</dbReference>
<gene>
    <name evidence="2" type="ORF">BU26DRAFT_279503</name>
</gene>
<name>A0A6A6IP43_9PLEO</name>
<feature type="domain" description="Heterokaryon incompatibility" evidence="1">
    <location>
        <begin position="220"/>
        <end position="313"/>
    </location>
</feature>
<organism evidence="2 3">
    <name type="scientific">Trematosphaeria pertusa</name>
    <dbReference type="NCBI Taxonomy" id="390896"/>
    <lineage>
        <taxon>Eukaryota</taxon>
        <taxon>Fungi</taxon>
        <taxon>Dikarya</taxon>
        <taxon>Ascomycota</taxon>
        <taxon>Pezizomycotina</taxon>
        <taxon>Dothideomycetes</taxon>
        <taxon>Pleosporomycetidae</taxon>
        <taxon>Pleosporales</taxon>
        <taxon>Massarineae</taxon>
        <taxon>Trematosphaeriaceae</taxon>
        <taxon>Trematosphaeria</taxon>
    </lineage>
</organism>
<protein>
    <recommendedName>
        <fullName evidence="1">Heterokaryon incompatibility domain-containing protein</fullName>
    </recommendedName>
</protein>
<dbReference type="GeneID" id="54574823"/>
<dbReference type="PANTHER" id="PTHR33112">
    <property type="entry name" value="DOMAIN PROTEIN, PUTATIVE-RELATED"/>
    <property type="match status" value="1"/>
</dbReference>
<evidence type="ECO:0000259" key="1">
    <source>
        <dbReference type="Pfam" id="PF06985"/>
    </source>
</evidence>
<dbReference type="PANTHER" id="PTHR33112:SF16">
    <property type="entry name" value="HETEROKARYON INCOMPATIBILITY DOMAIN-CONTAINING PROTEIN"/>
    <property type="match status" value="1"/>
</dbReference>